<dbReference type="Proteomes" id="UP000186922">
    <property type="component" value="Unassembled WGS sequence"/>
</dbReference>
<proteinExistence type="predicted"/>
<dbReference type="EMBL" id="BDGG01000005">
    <property type="protein sequence ID" value="GAU99929.1"/>
    <property type="molecule type" value="Genomic_DNA"/>
</dbReference>
<reference evidence="1 2" key="1">
    <citation type="journal article" date="2016" name="Nat. Commun.">
        <title>Extremotolerant tardigrade genome and improved radiotolerance of human cultured cells by tardigrade-unique protein.</title>
        <authorList>
            <person name="Hashimoto T."/>
            <person name="Horikawa D.D."/>
            <person name="Saito Y."/>
            <person name="Kuwahara H."/>
            <person name="Kozuka-Hata H."/>
            <person name="Shin-I T."/>
            <person name="Minakuchi Y."/>
            <person name="Ohishi K."/>
            <person name="Motoyama A."/>
            <person name="Aizu T."/>
            <person name="Enomoto A."/>
            <person name="Kondo K."/>
            <person name="Tanaka S."/>
            <person name="Hara Y."/>
            <person name="Koshikawa S."/>
            <person name="Sagara H."/>
            <person name="Miura T."/>
            <person name="Yokobori S."/>
            <person name="Miyagawa K."/>
            <person name="Suzuki Y."/>
            <person name="Kubo T."/>
            <person name="Oyama M."/>
            <person name="Kohara Y."/>
            <person name="Fujiyama A."/>
            <person name="Arakawa K."/>
            <person name="Katayama T."/>
            <person name="Toyoda A."/>
            <person name="Kunieda T."/>
        </authorList>
    </citation>
    <scope>NUCLEOTIDE SEQUENCE [LARGE SCALE GENOMIC DNA]</scope>
    <source>
        <strain evidence="1 2">YOKOZUNA-1</strain>
    </source>
</reference>
<keyword evidence="2" id="KW-1185">Reference proteome</keyword>
<organism evidence="1 2">
    <name type="scientific">Ramazzottius varieornatus</name>
    <name type="common">Water bear</name>
    <name type="synonym">Tardigrade</name>
    <dbReference type="NCBI Taxonomy" id="947166"/>
    <lineage>
        <taxon>Eukaryota</taxon>
        <taxon>Metazoa</taxon>
        <taxon>Ecdysozoa</taxon>
        <taxon>Tardigrada</taxon>
        <taxon>Eutardigrada</taxon>
        <taxon>Parachela</taxon>
        <taxon>Hypsibioidea</taxon>
        <taxon>Ramazzottiidae</taxon>
        <taxon>Ramazzottius</taxon>
    </lineage>
</organism>
<accession>A0A1D1VE62</accession>
<evidence type="ECO:0000313" key="2">
    <source>
        <dbReference type="Proteomes" id="UP000186922"/>
    </source>
</evidence>
<dbReference type="AlphaFoldDB" id="A0A1D1VE62"/>
<sequence>MHIPSKNGSVASRIGHGFLRCPKPVELTKRILKHKDIPRREGKLFKVLDEAGTMWPFPKAQTQWLENMLSQLPETLVTECRKKDSKYLQLPSVQLMKEKRLWRSGI</sequence>
<evidence type="ECO:0000313" key="1">
    <source>
        <dbReference type="EMBL" id="GAU99929.1"/>
    </source>
</evidence>
<gene>
    <name evidence="1" type="primary">RvY_10863</name>
    <name evidence="1" type="synonym">RvY_10863.2</name>
    <name evidence="1" type="ORF">RvY_10863-2</name>
</gene>
<comment type="caution">
    <text evidence="1">The sequence shown here is derived from an EMBL/GenBank/DDBJ whole genome shotgun (WGS) entry which is preliminary data.</text>
</comment>
<protein>
    <submittedName>
        <fullName evidence="1">Uncharacterized protein</fullName>
    </submittedName>
</protein>
<name>A0A1D1VE62_RAMVA</name>